<dbReference type="AlphaFoldDB" id="A0A291N0Y5"/>
<proteinExistence type="inferred from homology"/>
<evidence type="ECO:0000256" key="1">
    <source>
        <dbReference type="ARBA" id="ARBA00006845"/>
    </source>
</evidence>
<name>A0A291N0Y5_SPHYA</name>
<protein>
    <recommendedName>
        <fullName evidence="2">Barstar (barnase inhibitor) domain-containing protein</fullName>
    </recommendedName>
</protein>
<dbReference type="Pfam" id="PF01337">
    <property type="entry name" value="Barstar"/>
    <property type="match status" value="1"/>
</dbReference>
<accession>A0A291N0Y5</accession>
<comment type="similarity">
    <text evidence="1">Belongs to the barstar family.</text>
</comment>
<sequence>MQLIELDASGWAKPLDFYLALLPRLGAPEWHGLNLDALYDSLLGDINAVEPPFTVTIANIDNLSAEMADFMARVTTVFADARRDYGVEVTLQLI</sequence>
<dbReference type="EMBL" id="CP023741">
    <property type="protein sequence ID" value="ATI80921.1"/>
    <property type="molecule type" value="Genomic_DNA"/>
</dbReference>
<evidence type="ECO:0000259" key="2">
    <source>
        <dbReference type="Pfam" id="PF01337"/>
    </source>
</evidence>
<dbReference type="GeneID" id="57777882"/>
<dbReference type="InterPro" id="IPR035905">
    <property type="entry name" value="Barstar-like_sf"/>
</dbReference>
<evidence type="ECO:0000313" key="4">
    <source>
        <dbReference type="Proteomes" id="UP000219422"/>
    </source>
</evidence>
<evidence type="ECO:0000313" key="3">
    <source>
        <dbReference type="EMBL" id="ATI80921.1"/>
    </source>
</evidence>
<dbReference type="Gene3D" id="3.30.370.10">
    <property type="entry name" value="Barstar-like"/>
    <property type="match status" value="1"/>
</dbReference>
<organism evidence="3 4">
    <name type="scientific">Sphingobium yanoikuyae</name>
    <name type="common">Sphingomonas yanoikuyae</name>
    <dbReference type="NCBI Taxonomy" id="13690"/>
    <lineage>
        <taxon>Bacteria</taxon>
        <taxon>Pseudomonadati</taxon>
        <taxon>Pseudomonadota</taxon>
        <taxon>Alphaproteobacteria</taxon>
        <taxon>Sphingomonadales</taxon>
        <taxon>Sphingomonadaceae</taxon>
        <taxon>Sphingobium</taxon>
    </lineage>
</organism>
<feature type="domain" description="Barstar (barnase inhibitor)" evidence="2">
    <location>
        <begin position="1"/>
        <end position="90"/>
    </location>
</feature>
<dbReference type="SUPFAM" id="SSF52038">
    <property type="entry name" value="Barstar-related"/>
    <property type="match status" value="1"/>
</dbReference>
<dbReference type="RefSeq" id="WP_004207682.1">
    <property type="nucleotide sequence ID" value="NZ_CP023741.1"/>
</dbReference>
<gene>
    <name evidence="3" type="ORF">A6768_13680</name>
</gene>
<dbReference type="KEGG" id="sya:A6768_13680"/>
<dbReference type="InterPro" id="IPR000468">
    <property type="entry name" value="Barstar"/>
</dbReference>
<dbReference type="Proteomes" id="UP000219422">
    <property type="component" value="Chromosome"/>
</dbReference>
<reference evidence="3 4" key="1">
    <citation type="submission" date="2017-10" db="EMBL/GenBank/DDBJ databases">
        <title>Sphingobium yanoikuyae S72.</title>
        <authorList>
            <person name="Sanchez E."/>
            <person name="Bustos P."/>
            <person name="Mendoza P."/>
            <person name="Guo X."/>
            <person name="Mendoza A."/>
        </authorList>
    </citation>
    <scope>NUCLEOTIDE SEQUENCE [LARGE SCALE GENOMIC DNA]</scope>
    <source>
        <strain evidence="3 4">S72</strain>
    </source>
</reference>